<protein>
    <recommendedName>
        <fullName evidence="3">UDP-glucose 4-epimerase</fullName>
    </recommendedName>
    <alternativeName>
        <fullName evidence="5">Galactowaldenase</fullName>
    </alternativeName>
    <alternativeName>
        <fullName evidence="4">UDP-galactose 4-epimerase</fullName>
    </alternativeName>
</protein>
<dbReference type="Gene3D" id="3.40.50.720">
    <property type="entry name" value="NAD(P)-binding Rossmann-like Domain"/>
    <property type="match status" value="1"/>
</dbReference>
<dbReference type="Pfam" id="PF01370">
    <property type="entry name" value="Epimerase"/>
    <property type="match status" value="1"/>
</dbReference>
<evidence type="ECO:0000256" key="4">
    <source>
        <dbReference type="ARBA" id="ARBA00031367"/>
    </source>
</evidence>
<accession>A0A150XM85</accession>
<dbReference type="PANTHER" id="PTHR43725">
    <property type="entry name" value="UDP-GLUCOSE 4-EPIMERASE"/>
    <property type="match status" value="1"/>
</dbReference>
<evidence type="ECO:0000259" key="6">
    <source>
        <dbReference type="Pfam" id="PF01370"/>
    </source>
</evidence>
<reference evidence="7 8" key="1">
    <citation type="submission" date="2016-01" db="EMBL/GenBank/DDBJ databases">
        <title>Genome sequencing of Roseivirga seohaensis SW-152.</title>
        <authorList>
            <person name="Selvaratnam C."/>
            <person name="Thevarajoo S."/>
            <person name="Goh K.M."/>
            <person name="Ee R."/>
            <person name="Chan K.-G."/>
            <person name="Chong C.S."/>
        </authorList>
    </citation>
    <scope>NUCLEOTIDE SEQUENCE [LARGE SCALE GENOMIC DNA]</scope>
    <source>
        <strain evidence="7 8">SW-152</strain>
    </source>
</reference>
<name>A0A150XM85_9BACT</name>
<sequence length="305" mass="34044">MLVLGGSGFIGSHLVQVLKEHNAVSVFERRRIGAKEQAGVQYIYGDFEQEDLLRKSLVGIDTVIHLISTTVPKTADADPVFDLNSNLMNTIRLLKILPETRVRKLIYFSSGGTVYGEPKTALVKEDHSREPIGSYGIVKCAIEDYIRFYASKNYFEYLIIRPSNPYGPGQISYGLQGVIPIIFDAIINDKVFQLWGGGSQVRDYIYIADLIEAVQKLIDAACTGAYNVGSGQGHDVNQLVKAVEQQMGKALQTKVVETDHNAIERFVLSIDKIGKDTGWSPQTALEDGLRKYHQWLMQRLEESES</sequence>
<comment type="caution">
    <text evidence="7">The sequence shown here is derived from an EMBL/GenBank/DDBJ whole genome shotgun (WGS) entry which is preliminary data.</text>
</comment>
<evidence type="ECO:0000256" key="5">
    <source>
        <dbReference type="ARBA" id="ARBA00033067"/>
    </source>
</evidence>
<evidence type="ECO:0000256" key="2">
    <source>
        <dbReference type="ARBA" id="ARBA00007637"/>
    </source>
</evidence>
<dbReference type="InterPro" id="IPR001509">
    <property type="entry name" value="Epimerase_deHydtase"/>
</dbReference>
<organism evidence="7 8">
    <name type="scientific">Roseivirga seohaensis</name>
    <dbReference type="NCBI Taxonomy" id="1914963"/>
    <lineage>
        <taxon>Bacteria</taxon>
        <taxon>Pseudomonadati</taxon>
        <taxon>Bacteroidota</taxon>
        <taxon>Cytophagia</taxon>
        <taxon>Cytophagales</taxon>
        <taxon>Roseivirgaceae</taxon>
        <taxon>Roseivirga</taxon>
    </lineage>
</organism>
<gene>
    <name evidence="7" type="ORF">AWW67_11240</name>
</gene>
<proteinExistence type="inferred from homology"/>
<evidence type="ECO:0000256" key="3">
    <source>
        <dbReference type="ARBA" id="ARBA00018569"/>
    </source>
</evidence>
<dbReference type="PANTHER" id="PTHR43725:SF53">
    <property type="entry name" value="UDP-ARABINOSE 4-EPIMERASE 1"/>
    <property type="match status" value="1"/>
</dbReference>
<dbReference type="EMBL" id="LRPB01000048">
    <property type="protein sequence ID" value="KYG79877.1"/>
    <property type="molecule type" value="Genomic_DNA"/>
</dbReference>
<dbReference type="Proteomes" id="UP000075663">
    <property type="component" value="Unassembled WGS sequence"/>
</dbReference>
<feature type="domain" description="NAD-dependent epimerase/dehydratase" evidence="6">
    <location>
        <begin position="1"/>
        <end position="229"/>
    </location>
</feature>
<dbReference type="InterPro" id="IPR036291">
    <property type="entry name" value="NAD(P)-bd_dom_sf"/>
</dbReference>
<comment type="similarity">
    <text evidence="2">Belongs to the NAD(P)-dependent epimerase/dehydratase family.</text>
</comment>
<evidence type="ECO:0000313" key="8">
    <source>
        <dbReference type="Proteomes" id="UP000075663"/>
    </source>
</evidence>
<evidence type="ECO:0000313" key="7">
    <source>
        <dbReference type="EMBL" id="KYG79877.1"/>
    </source>
</evidence>
<evidence type="ECO:0000256" key="1">
    <source>
        <dbReference type="ARBA" id="ARBA00004947"/>
    </source>
</evidence>
<dbReference type="STRING" id="1914963.AWW67_11240"/>
<comment type="pathway">
    <text evidence="1">Carbohydrate metabolism; galactose metabolism.</text>
</comment>
<dbReference type="AlphaFoldDB" id="A0A150XM85"/>
<dbReference type="SUPFAM" id="SSF51735">
    <property type="entry name" value="NAD(P)-binding Rossmann-fold domains"/>
    <property type="match status" value="1"/>
</dbReference>